<name>A0A8D9PEL3_9VIRU</name>
<dbReference type="EMBL" id="BK029940">
    <property type="protein sequence ID" value="DAD55756.1"/>
    <property type="molecule type" value="Genomic_DNA"/>
</dbReference>
<reference evidence="1" key="1">
    <citation type="journal article" date="2021" name="Proc. Natl. Acad. Sci. U.S.A.">
        <title>A Catalog of Tens of Thousands of Viruses from Human Metagenomes Reveals Hidden Associations with Chronic Diseases.</title>
        <authorList>
            <person name="Tisza M.J."/>
            <person name="Buck C.B."/>
        </authorList>
    </citation>
    <scope>NUCLEOTIDE SEQUENCE</scope>
    <source>
        <strain evidence="1">CtOZu12</strain>
    </source>
</reference>
<sequence length="63" mass="7030">MTNNKINFTIETLNDNGSGMKYTSKEEFMKELGLMIDDCIANGGTFFDIQVDSDASCFCTDED</sequence>
<accession>A0A8D9PEL3</accession>
<evidence type="ECO:0000313" key="1">
    <source>
        <dbReference type="EMBL" id="DAD55756.1"/>
    </source>
</evidence>
<proteinExistence type="predicted"/>
<protein>
    <submittedName>
        <fullName evidence="1">Uncharacterized protein</fullName>
    </submittedName>
</protein>
<organism evidence="1">
    <name type="scientific">Bacteriophage sp</name>
    <dbReference type="NCBI Taxonomy" id="38018"/>
    <lineage>
        <taxon>Viruses</taxon>
    </lineage>
</organism>